<keyword evidence="5" id="KW-0297">G-protein coupled receptor</keyword>
<dbReference type="InterPro" id="IPR017452">
    <property type="entry name" value="GPCR_Rhodpsn_7TM"/>
</dbReference>
<keyword evidence="4 10" id="KW-1133">Transmembrane helix</keyword>
<dbReference type="FunFam" id="1.20.1070.10:FF:000080">
    <property type="entry name" value="probable G-protein coupled receptor 63"/>
    <property type="match status" value="1"/>
</dbReference>
<feature type="transmembrane region" description="Helical" evidence="10">
    <location>
        <begin position="317"/>
        <end position="340"/>
    </location>
</feature>
<evidence type="ECO:0000256" key="1">
    <source>
        <dbReference type="ARBA" id="ARBA00004651"/>
    </source>
</evidence>
<evidence type="ECO:0000256" key="9">
    <source>
        <dbReference type="ARBA" id="ARBA00023224"/>
    </source>
</evidence>
<dbReference type="Pfam" id="PF00001">
    <property type="entry name" value="7tm_1"/>
    <property type="match status" value="1"/>
</dbReference>
<organism evidence="12 13">
    <name type="scientific">Branchiostoma belcheri</name>
    <name type="common">Amphioxus</name>
    <dbReference type="NCBI Taxonomy" id="7741"/>
    <lineage>
        <taxon>Eukaryota</taxon>
        <taxon>Metazoa</taxon>
        <taxon>Chordata</taxon>
        <taxon>Cephalochordata</taxon>
        <taxon>Leptocardii</taxon>
        <taxon>Amphioxiformes</taxon>
        <taxon>Branchiostomatidae</taxon>
        <taxon>Branchiostoma</taxon>
    </lineage>
</organism>
<dbReference type="GO" id="GO:0004930">
    <property type="term" value="F:G protein-coupled receptor activity"/>
    <property type="evidence" value="ECO:0007669"/>
    <property type="project" value="UniProtKB-KW"/>
</dbReference>
<evidence type="ECO:0000256" key="7">
    <source>
        <dbReference type="ARBA" id="ARBA00023170"/>
    </source>
</evidence>
<dbReference type="SUPFAM" id="SSF81321">
    <property type="entry name" value="Family A G protein-coupled receptor-like"/>
    <property type="match status" value="1"/>
</dbReference>
<dbReference type="Proteomes" id="UP000515135">
    <property type="component" value="Unplaced"/>
</dbReference>
<dbReference type="PANTHER" id="PTHR24245">
    <property type="entry name" value="G-PROTEIN COUPLED RECEPTOR"/>
    <property type="match status" value="1"/>
</dbReference>
<dbReference type="RefSeq" id="XP_019619648.1">
    <property type="nucleotide sequence ID" value="XM_019764089.1"/>
</dbReference>
<evidence type="ECO:0000313" key="13">
    <source>
        <dbReference type="RefSeq" id="XP_019619648.1"/>
    </source>
</evidence>
<name>A0A6P4Y5E0_BRABE</name>
<protein>
    <submittedName>
        <fullName evidence="13">LOW QUALITY PROTEIN: high-affinity lysophosphatidic acid receptor-like</fullName>
    </submittedName>
</protein>
<dbReference type="SMART" id="SM01381">
    <property type="entry name" value="7TM_GPCR_Srsx"/>
    <property type="match status" value="1"/>
</dbReference>
<keyword evidence="8" id="KW-0325">Glycoprotein</keyword>
<evidence type="ECO:0000256" key="8">
    <source>
        <dbReference type="ARBA" id="ARBA00023180"/>
    </source>
</evidence>
<dbReference type="GeneID" id="109466376"/>
<comment type="subcellular location">
    <subcellularLocation>
        <location evidence="1">Cell membrane</location>
        <topology evidence="1">Multi-pass membrane protein</topology>
    </subcellularLocation>
</comment>
<accession>A0A6P4Y5E0</accession>
<dbReference type="InterPro" id="IPR000276">
    <property type="entry name" value="GPCR_Rhodpsn"/>
</dbReference>
<dbReference type="KEGG" id="bbel:109466376"/>
<evidence type="ECO:0000256" key="6">
    <source>
        <dbReference type="ARBA" id="ARBA00023136"/>
    </source>
</evidence>
<feature type="transmembrane region" description="Helical" evidence="10">
    <location>
        <begin position="164"/>
        <end position="187"/>
    </location>
</feature>
<keyword evidence="9" id="KW-0807">Transducer</keyword>
<evidence type="ECO:0000259" key="11">
    <source>
        <dbReference type="PROSITE" id="PS50262"/>
    </source>
</evidence>
<reference evidence="13" key="1">
    <citation type="submission" date="2025-08" db="UniProtKB">
        <authorList>
            <consortium name="RefSeq"/>
        </authorList>
    </citation>
    <scope>IDENTIFICATION</scope>
    <source>
        <tissue evidence="13">Gonad</tissue>
    </source>
</reference>
<dbReference type="PROSITE" id="PS50262">
    <property type="entry name" value="G_PROTEIN_RECEP_F1_2"/>
    <property type="match status" value="1"/>
</dbReference>
<evidence type="ECO:0000256" key="10">
    <source>
        <dbReference type="SAM" id="Phobius"/>
    </source>
</evidence>
<feature type="transmembrane region" description="Helical" evidence="10">
    <location>
        <begin position="86"/>
        <end position="111"/>
    </location>
</feature>
<sequence>MDDSRDWPFVNCTMCNMSTWNDTYNITDGPNLDPGIDEEITNLSPSLVVLLSFLMILMILITVLGNSIVCLIVFQKPVMRSAINLLLANMAAADILVGVLSMPFTLIALIAGDWLLGTVFCQIHAFLYTVCVIEGILILVTISVDRYMIIVRRKDKLNTTRAKVLIAVTWIFSIVVCFPPLVGWGHLQYLPGQAQCRLVSTGPADMVYSLLLVLVQFFLPFFAMLYSFMCIISTVRKNSMRIMNQPECLAVTQSSRLGLQVVQARARKLNVDMSFKTRAFTTIFVLFIIYVLCWAPYAVVEVVHASWVNAKQALGMVTFDSIVLWISYLNSAINPMVYCWRIKKFREAVRELMPSLKFLPKLPGRVHRRIRPGAMYECNASETSTV</sequence>
<keyword evidence="3 10" id="KW-0812">Transmembrane</keyword>
<evidence type="ECO:0000256" key="2">
    <source>
        <dbReference type="ARBA" id="ARBA00022475"/>
    </source>
</evidence>
<dbReference type="OrthoDB" id="10018052at2759"/>
<gene>
    <name evidence="13" type="primary">LOC109466376</name>
</gene>
<evidence type="ECO:0000256" key="5">
    <source>
        <dbReference type="ARBA" id="ARBA00023040"/>
    </source>
</evidence>
<feature type="transmembrane region" description="Helical" evidence="10">
    <location>
        <begin position="207"/>
        <end position="235"/>
    </location>
</feature>
<evidence type="ECO:0000313" key="12">
    <source>
        <dbReference type="Proteomes" id="UP000515135"/>
    </source>
</evidence>
<dbReference type="GO" id="GO:0005886">
    <property type="term" value="C:plasma membrane"/>
    <property type="evidence" value="ECO:0007669"/>
    <property type="project" value="UniProtKB-SubCell"/>
</dbReference>
<evidence type="ECO:0000256" key="3">
    <source>
        <dbReference type="ARBA" id="ARBA00022692"/>
    </source>
</evidence>
<dbReference type="Gene3D" id="1.20.1070.10">
    <property type="entry name" value="Rhodopsin 7-helix transmembrane proteins"/>
    <property type="match status" value="1"/>
</dbReference>
<feature type="transmembrane region" description="Helical" evidence="10">
    <location>
        <begin position="47"/>
        <end position="74"/>
    </location>
</feature>
<feature type="domain" description="G-protein coupled receptors family 1 profile" evidence="11">
    <location>
        <begin position="65"/>
        <end position="338"/>
    </location>
</feature>
<dbReference type="AlphaFoldDB" id="A0A6P4Y5E0"/>
<dbReference type="PANTHER" id="PTHR24245:SF0">
    <property type="entry name" value="G-PROTEIN COUPLED RECEPTORS FAMILY 1 PROFILE DOMAIN-CONTAINING PROTEIN"/>
    <property type="match status" value="1"/>
</dbReference>
<evidence type="ECO:0000256" key="4">
    <source>
        <dbReference type="ARBA" id="ARBA00022989"/>
    </source>
</evidence>
<keyword evidence="7" id="KW-0675">Receptor</keyword>
<dbReference type="InterPro" id="IPR051880">
    <property type="entry name" value="GPC_Orphan_Receptors"/>
</dbReference>
<feature type="transmembrane region" description="Helical" evidence="10">
    <location>
        <begin position="123"/>
        <end position="144"/>
    </location>
</feature>
<keyword evidence="2" id="KW-1003">Cell membrane</keyword>
<keyword evidence="12" id="KW-1185">Reference proteome</keyword>
<feature type="transmembrane region" description="Helical" evidence="10">
    <location>
        <begin position="277"/>
        <end position="297"/>
    </location>
</feature>
<dbReference type="PRINTS" id="PR00237">
    <property type="entry name" value="GPCRRHODOPSN"/>
</dbReference>
<proteinExistence type="predicted"/>
<keyword evidence="6 10" id="KW-0472">Membrane</keyword>